<dbReference type="GO" id="GO:0019068">
    <property type="term" value="P:virion assembly"/>
    <property type="evidence" value="ECO:0007669"/>
    <property type="project" value="InterPro"/>
</dbReference>
<dbReference type="HOGENOM" id="CLU_2246902_0_0_5"/>
<evidence type="ECO:0000313" key="1">
    <source>
        <dbReference type="EMBL" id="AGH98945.1"/>
    </source>
</evidence>
<gene>
    <name evidence="1" type="ORF">A11S_2147</name>
</gene>
<protein>
    <submittedName>
        <fullName evidence="1">Uncharacterized protein</fullName>
    </submittedName>
</protein>
<reference evidence="1 2" key="1">
    <citation type="journal article" date="2013" name="ISME J.">
        <title>By their genes ye shall know them: genomic signatures of predatory bacteria.</title>
        <authorList>
            <person name="Pasternak Z."/>
            <person name="Pietrokovski S."/>
            <person name="Rotem O."/>
            <person name="Gophna U."/>
            <person name="Lurie-Weinberger M.N."/>
            <person name="Jurkevitch E."/>
        </authorList>
    </citation>
    <scope>NUCLEOTIDE SEQUENCE [LARGE SCALE GENOMIC DNA]</scope>
    <source>
        <strain evidence="1">EPB</strain>
    </source>
</reference>
<dbReference type="Proteomes" id="UP000011932">
    <property type="component" value="Chromosome"/>
</dbReference>
<evidence type="ECO:0000313" key="2">
    <source>
        <dbReference type="Proteomes" id="UP000011932"/>
    </source>
</evidence>
<dbReference type="RefSeq" id="WP_015468459.1">
    <property type="nucleotide sequence ID" value="NC_020812.1"/>
</dbReference>
<proteinExistence type="predicted"/>
<dbReference type="OrthoDB" id="8410231at2"/>
<dbReference type="InterPro" id="IPR008018">
    <property type="entry name" value="Phage_tail_attach_FII"/>
</dbReference>
<dbReference type="EMBL" id="CP003538">
    <property type="protein sequence ID" value="AGH98945.1"/>
    <property type="molecule type" value="Genomic_DNA"/>
</dbReference>
<name>M4VKB3_9BACT</name>
<dbReference type="STRING" id="349215.A11S_2147"/>
<sequence>MSFRASASKAVDALFAKFGQAAHLVFRDNTEADAVVIHRFPDRVVDVMDARVHTGTDLFELRLAELDPAKMIYQIIIDGKTYVTQGEPVRDQHGLVLKVEAYAS</sequence>
<organism evidence="1 2">
    <name type="scientific">Micavibrio aeruginosavorus EPB</name>
    <dbReference type="NCBI Taxonomy" id="349215"/>
    <lineage>
        <taxon>Bacteria</taxon>
        <taxon>Pseudomonadati</taxon>
        <taxon>Bdellovibrionota</taxon>
        <taxon>Bdellovibrionia</taxon>
        <taxon>Bdellovibrionales</taxon>
        <taxon>Pseudobdellovibrionaceae</taxon>
        <taxon>Micavibrio</taxon>
    </lineage>
</organism>
<dbReference type="AlphaFoldDB" id="M4VKB3"/>
<dbReference type="Pfam" id="PF05354">
    <property type="entry name" value="Phage_attach"/>
    <property type="match status" value="1"/>
</dbReference>
<accession>M4VKB3</accession>
<dbReference type="KEGG" id="man:A11S_2147"/>